<evidence type="ECO:0000256" key="2">
    <source>
        <dbReference type="SAM" id="Phobius"/>
    </source>
</evidence>
<evidence type="ECO:0000313" key="3">
    <source>
        <dbReference type="EMBL" id="SCF34739.1"/>
    </source>
</evidence>
<dbReference type="STRING" id="121616.GA0070216_110164"/>
<dbReference type="InterPro" id="IPR006311">
    <property type="entry name" value="TAT_signal"/>
</dbReference>
<feature type="region of interest" description="Disordered" evidence="1">
    <location>
        <begin position="314"/>
        <end position="462"/>
    </location>
</feature>
<feature type="region of interest" description="Disordered" evidence="1">
    <location>
        <begin position="160"/>
        <end position="181"/>
    </location>
</feature>
<dbReference type="EMBL" id="FMCU01000010">
    <property type="protein sequence ID" value="SCF34739.1"/>
    <property type="molecule type" value="Genomic_DNA"/>
</dbReference>
<keyword evidence="2" id="KW-0812">Transmembrane</keyword>
<proteinExistence type="predicted"/>
<dbReference type="Proteomes" id="UP000198797">
    <property type="component" value="Unassembled WGS sequence"/>
</dbReference>
<feature type="compositionally biased region" description="Pro residues" evidence="1">
    <location>
        <begin position="421"/>
        <end position="431"/>
    </location>
</feature>
<keyword evidence="2" id="KW-0472">Membrane</keyword>
<organism evidence="3 4">
    <name type="scientific">Micromonospora matsumotoense</name>
    <dbReference type="NCBI Taxonomy" id="121616"/>
    <lineage>
        <taxon>Bacteria</taxon>
        <taxon>Bacillati</taxon>
        <taxon>Actinomycetota</taxon>
        <taxon>Actinomycetes</taxon>
        <taxon>Micromonosporales</taxon>
        <taxon>Micromonosporaceae</taxon>
        <taxon>Micromonospora</taxon>
    </lineage>
</organism>
<evidence type="ECO:0000313" key="4">
    <source>
        <dbReference type="Proteomes" id="UP000198797"/>
    </source>
</evidence>
<keyword evidence="4" id="KW-1185">Reference proteome</keyword>
<protein>
    <submittedName>
        <fullName evidence="3">Uncharacterized protein</fullName>
    </submittedName>
</protein>
<name>A0A1C4ZPA7_9ACTN</name>
<feature type="transmembrane region" description="Helical" evidence="2">
    <location>
        <begin position="215"/>
        <end position="236"/>
    </location>
</feature>
<feature type="compositionally biased region" description="Low complexity" evidence="1">
    <location>
        <begin position="388"/>
        <end position="405"/>
    </location>
</feature>
<gene>
    <name evidence="3" type="ORF">GA0070216_110164</name>
</gene>
<keyword evidence="2" id="KW-1133">Transmembrane helix</keyword>
<reference evidence="4" key="1">
    <citation type="submission" date="2016-06" db="EMBL/GenBank/DDBJ databases">
        <authorList>
            <person name="Varghese N."/>
            <person name="Submissions Spin"/>
        </authorList>
    </citation>
    <scope>NUCLEOTIDE SEQUENCE [LARGE SCALE GENOMIC DNA]</scope>
    <source>
        <strain evidence="4">DSM 44100</strain>
    </source>
</reference>
<accession>A0A1C4ZPA7</accession>
<dbReference type="PRINTS" id="PR01217">
    <property type="entry name" value="PRICHEXTENSN"/>
</dbReference>
<feature type="region of interest" description="Disordered" evidence="1">
    <location>
        <begin position="258"/>
        <end position="285"/>
    </location>
</feature>
<dbReference type="AlphaFoldDB" id="A0A1C4ZPA7"/>
<evidence type="ECO:0000256" key="1">
    <source>
        <dbReference type="SAM" id="MobiDB-lite"/>
    </source>
</evidence>
<sequence length="462" mass="45467">MSVRRQAMRVVTVGALLGGLVAVGALPAYAASDRVRVRASGGFSAGGSPGTVSIEVRKRTDGCVLLRTALGLSLAGVTADQVRVEVNAGGRWSSVPVSGDGGVVRISRTSPADPPLCKGKSSTVRYRVAFLAGAPAGRLDVVGEVTTAVGRLIGRGADTSRVGGRAAGTPIPSPTPTRKPTPTPALVAEPVATQAVLAAPPAGRAAAAETSGGSMIMYAGIALVILGAGLIALLIFRSRADRARARMAGADLDRVVDPGGFPAVPQPRNPGPTTYRSGGAVPGPPPTPAGSVYGEQQLPTPAGQVYGGRQLPTPAGQVYGQQPSAPARPGGLYGAPGTYPAVTPTPRPAGGVYGARPAAAPDHPVSAPPVSAPSVPPPPVSAPPAPERPASAPPAAAVPVPQRPVSVPPAAAPALPAAAAPAPPAAAPVPERPVSVPPAQGRPASTPTTGGGSTTIMPQLPG</sequence>
<feature type="compositionally biased region" description="Pro residues" evidence="1">
    <location>
        <begin position="366"/>
        <end position="387"/>
    </location>
</feature>
<feature type="compositionally biased region" description="Pro residues" evidence="1">
    <location>
        <begin position="171"/>
        <end position="181"/>
    </location>
</feature>
<dbReference type="RefSeq" id="WP_176739062.1">
    <property type="nucleotide sequence ID" value="NZ_FMCU01000010.1"/>
</dbReference>
<dbReference type="PROSITE" id="PS51318">
    <property type="entry name" value="TAT"/>
    <property type="match status" value="1"/>
</dbReference>